<evidence type="ECO:0000256" key="3">
    <source>
        <dbReference type="ARBA" id="ARBA00022630"/>
    </source>
</evidence>
<dbReference type="PANTHER" id="PTHR42913:SF3">
    <property type="entry name" value="64 KDA MITOCHONDRIAL NADH DEHYDROGENASE (EUROFUNG)"/>
    <property type="match status" value="1"/>
</dbReference>
<evidence type="ECO:0000256" key="2">
    <source>
        <dbReference type="ARBA" id="ARBA00005272"/>
    </source>
</evidence>
<dbReference type="Pfam" id="PF07992">
    <property type="entry name" value="Pyr_redox_2"/>
    <property type="match status" value="1"/>
</dbReference>
<organism evidence="7 8">
    <name type="scientific">Pseudonocardia humida</name>
    <dbReference type="NCBI Taxonomy" id="2800819"/>
    <lineage>
        <taxon>Bacteria</taxon>
        <taxon>Bacillati</taxon>
        <taxon>Actinomycetota</taxon>
        <taxon>Actinomycetes</taxon>
        <taxon>Pseudonocardiales</taxon>
        <taxon>Pseudonocardiaceae</taxon>
        <taxon>Pseudonocardia</taxon>
    </lineage>
</organism>
<evidence type="ECO:0000256" key="5">
    <source>
        <dbReference type="ARBA" id="ARBA00023002"/>
    </source>
</evidence>
<accession>A0ABT0ZX48</accession>
<comment type="caution">
    <text evidence="7">The sequence shown here is derived from an EMBL/GenBank/DDBJ whole genome shotgun (WGS) entry which is preliminary data.</text>
</comment>
<evidence type="ECO:0000313" key="8">
    <source>
        <dbReference type="Proteomes" id="UP001165283"/>
    </source>
</evidence>
<dbReference type="InterPro" id="IPR051169">
    <property type="entry name" value="NADH-Q_oxidoreductase"/>
</dbReference>
<evidence type="ECO:0000256" key="4">
    <source>
        <dbReference type="ARBA" id="ARBA00022827"/>
    </source>
</evidence>
<dbReference type="PANTHER" id="PTHR42913">
    <property type="entry name" value="APOPTOSIS-INDUCING FACTOR 1"/>
    <property type="match status" value="1"/>
</dbReference>
<evidence type="ECO:0000256" key="1">
    <source>
        <dbReference type="ARBA" id="ARBA00001974"/>
    </source>
</evidence>
<evidence type="ECO:0000259" key="6">
    <source>
        <dbReference type="Pfam" id="PF07992"/>
    </source>
</evidence>
<dbReference type="InterPro" id="IPR036188">
    <property type="entry name" value="FAD/NAD-bd_sf"/>
</dbReference>
<keyword evidence="4" id="KW-0274">FAD</keyword>
<protein>
    <submittedName>
        <fullName evidence="7">FAD-dependent oxidoreductase</fullName>
    </submittedName>
</protein>
<keyword evidence="3" id="KW-0285">Flavoprotein</keyword>
<comment type="cofactor">
    <cofactor evidence="1">
        <name>FAD</name>
        <dbReference type="ChEBI" id="CHEBI:57692"/>
    </cofactor>
</comment>
<dbReference type="RefSeq" id="WP_252437084.1">
    <property type="nucleotide sequence ID" value="NZ_JAGSOV010000020.1"/>
</dbReference>
<proteinExistence type="inferred from homology"/>
<dbReference type="Gene3D" id="3.50.50.100">
    <property type="match status" value="1"/>
</dbReference>
<gene>
    <name evidence="7" type="ORF">KDL28_09625</name>
</gene>
<dbReference type="InterPro" id="IPR023753">
    <property type="entry name" value="FAD/NAD-binding_dom"/>
</dbReference>
<keyword evidence="8" id="KW-1185">Reference proteome</keyword>
<dbReference type="SUPFAM" id="SSF51905">
    <property type="entry name" value="FAD/NAD(P)-binding domain"/>
    <property type="match status" value="1"/>
</dbReference>
<name>A0ABT0ZX48_9PSEU</name>
<sequence>MSASQSTAPQGRMRVLVIGAGFAGTTAAVRLAGRSRGRVDVTVVNPRPTFVNRLRLHHVAVGQRVAAPGLRDMLGAGVTFVEGAVTELDPDAGRAVVSGPDGRRDVPFDRVVLATGSITEPVPVPGGEHAHAVGDLASAHRLRPAFAALREGAEVAVVGGGFTGLETVAELAETRPDVRVRLVTAGEVGGWFSPRAGEHVLDSLAQLGVQTIGRTRVRAVEADRLLLDGGDEVPSELTVWCGGFAAPPLARESGIAVDDRGAVLTDGALRSVSHPAVLAVGDAGHVPGPGGDRYSMSCQAALPSAAQAADVLRAEALGLGPDGVAAFDLGFVARCVSLGSRRAVLQRTDRNDVARGWAWTGRAAVAAKWVQTRGVPSSIGVERRLPGAIRWPHSERVALRGAPSTAG</sequence>
<comment type="similarity">
    <text evidence="2">Belongs to the NADH dehydrogenase family.</text>
</comment>
<dbReference type="PRINTS" id="PR00469">
    <property type="entry name" value="PNDRDTASEII"/>
</dbReference>
<reference evidence="7" key="1">
    <citation type="submission" date="2021-04" db="EMBL/GenBank/DDBJ databases">
        <title>Pseudonocardia sp. nov., isolated from sandy soil of mangrove forest.</title>
        <authorList>
            <person name="Zan Z."/>
            <person name="Huang R."/>
            <person name="Liu W."/>
        </authorList>
    </citation>
    <scope>NUCLEOTIDE SEQUENCE</scope>
    <source>
        <strain evidence="7">S2-4</strain>
    </source>
</reference>
<dbReference type="Proteomes" id="UP001165283">
    <property type="component" value="Unassembled WGS sequence"/>
</dbReference>
<dbReference type="PRINTS" id="PR00368">
    <property type="entry name" value="FADPNR"/>
</dbReference>
<dbReference type="EMBL" id="JAGSOV010000020">
    <property type="protein sequence ID" value="MCO1655313.1"/>
    <property type="molecule type" value="Genomic_DNA"/>
</dbReference>
<evidence type="ECO:0000313" key="7">
    <source>
        <dbReference type="EMBL" id="MCO1655313.1"/>
    </source>
</evidence>
<keyword evidence="5" id="KW-0560">Oxidoreductase</keyword>
<feature type="domain" description="FAD/NAD(P)-binding" evidence="6">
    <location>
        <begin position="13"/>
        <end position="301"/>
    </location>
</feature>